<keyword evidence="2" id="KW-1185">Reference proteome</keyword>
<dbReference type="Proteomes" id="UP000499080">
    <property type="component" value="Unassembled WGS sequence"/>
</dbReference>
<reference evidence="1 2" key="1">
    <citation type="journal article" date="2019" name="Sci. Rep.">
        <title>Orb-weaving spider Araneus ventricosus genome elucidates the spidroin gene catalogue.</title>
        <authorList>
            <person name="Kono N."/>
            <person name="Nakamura H."/>
            <person name="Ohtoshi R."/>
            <person name="Moran D.A.P."/>
            <person name="Shinohara A."/>
            <person name="Yoshida Y."/>
            <person name="Fujiwara M."/>
            <person name="Mori M."/>
            <person name="Tomita M."/>
            <person name="Arakawa K."/>
        </authorList>
    </citation>
    <scope>NUCLEOTIDE SEQUENCE [LARGE SCALE GENOMIC DNA]</scope>
</reference>
<accession>A0A4Y2U5I6</accession>
<proteinExistence type="predicted"/>
<name>A0A4Y2U5I6_ARAVE</name>
<organism evidence="1 2">
    <name type="scientific">Araneus ventricosus</name>
    <name type="common">Orbweaver spider</name>
    <name type="synonym">Epeira ventricosa</name>
    <dbReference type="NCBI Taxonomy" id="182803"/>
    <lineage>
        <taxon>Eukaryota</taxon>
        <taxon>Metazoa</taxon>
        <taxon>Ecdysozoa</taxon>
        <taxon>Arthropoda</taxon>
        <taxon>Chelicerata</taxon>
        <taxon>Arachnida</taxon>
        <taxon>Araneae</taxon>
        <taxon>Araneomorphae</taxon>
        <taxon>Entelegynae</taxon>
        <taxon>Araneoidea</taxon>
        <taxon>Araneidae</taxon>
        <taxon>Araneus</taxon>
    </lineage>
</organism>
<sequence length="107" mass="11924">MRKRCIIPSGSGNKPPCFKELRDFCLPSHPRSGWRSRATAQLAHWIRRPWAPVDLGFETGGLKVRDFILLKIRLVCAKSGVEGVKRPSTSVKWMFGEGSLGTGVFVV</sequence>
<evidence type="ECO:0000313" key="1">
    <source>
        <dbReference type="EMBL" id="GBO07331.1"/>
    </source>
</evidence>
<gene>
    <name evidence="1" type="ORF">AVEN_191806_1</name>
</gene>
<evidence type="ECO:0000313" key="2">
    <source>
        <dbReference type="Proteomes" id="UP000499080"/>
    </source>
</evidence>
<protein>
    <submittedName>
        <fullName evidence="1">Uncharacterized protein</fullName>
    </submittedName>
</protein>
<dbReference type="AlphaFoldDB" id="A0A4Y2U5I6"/>
<comment type="caution">
    <text evidence="1">The sequence shown here is derived from an EMBL/GenBank/DDBJ whole genome shotgun (WGS) entry which is preliminary data.</text>
</comment>
<dbReference type="EMBL" id="BGPR01033415">
    <property type="protein sequence ID" value="GBO07331.1"/>
    <property type="molecule type" value="Genomic_DNA"/>
</dbReference>